<proteinExistence type="predicted"/>
<accession>A0A7C1VWL4</accession>
<evidence type="ECO:0008006" key="2">
    <source>
        <dbReference type="Google" id="ProtNLM"/>
    </source>
</evidence>
<dbReference type="InterPro" id="IPR050587">
    <property type="entry name" value="GNT1/Glycosyltrans_8"/>
</dbReference>
<organism evidence="1">
    <name type="scientific">Methylophaga aminisulfidivorans</name>
    <dbReference type="NCBI Taxonomy" id="230105"/>
    <lineage>
        <taxon>Bacteria</taxon>
        <taxon>Pseudomonadati</taxon>
        <taxon>Pseudomonadota</taxon>
        <taxon>Gammaproteobacteria</taxon>
        <taxon>Thiotrichales</taxon>
        <taxon>Piscirickettsiaceae</taxon>
        <taxon>Methylophaga</taxon>
    </lineage>
</organism>
<dbReference type="PANTHER" id="PTHR11183">
    <property type="entry name" value="GLYCOGENIN SUBFAMILY MEMBER"/>
    <property type="match status" value="1"/>
</dbReference>
<reference evidence="1" key="1">
    <citation type="journal article" date="2020" name="mSystems">
        <title>Genome- and Community-Level Interaction Insights into Carbon Utilization and Element Cycling Functions of Hydrothermarchaeota in Hydrothermal Sediment.</title>
        <authorList>
            <person name="Zhou Z."/>
            <person name="Liu Y."/>
            <person name="Xu W."/>
            <person name="Pan J."/>
            <person name="Luo Z.H."/>
            <person name="Li M."/>
        </authorList>
    </citation>
    <scope>NUCLEOTIDE SEQUENCE [LARGE SCALE GENOMIC DNA]</scope>
    <source>
        <strain evidence="1">HyVt-380</strain>
    </source>
</reference>
<dbReference type="Gene3D" id="3.90.550.10">
    <property type="entry name" value="Spore Coat Polysaccharide Biosynthesis Protein SpsA, Chain A"/>
    <property type="match status" value="1"/>
</dbReference>
<name>A0A7C1VWL4_9GAMM</name>
<dbReference type="InterPro" id="IPR029044">
    <property type="entry name" value="Nucleotide-diphossugar_trans"/>
</dbReference>
<dbReference type="EMBL" id="DRHY01000102">
    <property type="protein sequence ID" value="HEC73679.1"/>
    <property type="molecule type" value="Genomic_DNA"/>
</dbReference>
<evidence type="ECO:0000313" key="1">
    <source>
        <dbReference type="EMBL" id="HEC73679.1"/>
    </source>
</evidence>
<dbReference type="GO" id="GO:0016757">
    <property type="term" value="F:glycosyltransferase activity"/>
    <property type="evidence" value="ECO:0007669"/>
    <property type="project" value="InterPro"/>
</dbReference>
<dbReference type="Proteomes" id="UP000886384">
    <property type="component" value="Unassembled WGS sequence"/>
</dbReference>
<comment type="caution">
    <text evidence="1">The sequence shown here is derived from an EMBL/GenBank/DDBJ whole genome shotgun (WGS) entry which is preliminary data.</text>
</comment>
<dbReference type="SUPFAM" id="SSF53448">
    <property type="entry name" value="Nucleotide-diphospho-sugar transferases"/>
    <property type="match status" value="1"/>
</dbReference>
<sequence>MSAHYCLATVTTKSFLPGTMVLLYSFLETNTWFEGDIVVFVEAQELSQNELNLLQTFKHLKVIHINPQLLKNIEQLTSVNPAVKGKSSHFYSLEVFSLMGYDKVLFCDSDLLFLDTIESLFSQNQPLICCGDGAYYQGLTRHKQSFVVGKPSNAKEQFTNTFNAGFMLIDKSLINRETYTALVELTHSKYWIDRTTPHTDQRIFNQYFAGTQHIADPKYNYLVTHQNSIKAMHSYDFKDIKVIHFNGPNKPWRLTHTLISVTENTFQNLAFHRWHQWYGKLMTRLHIDSLVEKVSVKGKYL</sequence>
<dbReference type="AlphaFoldDB" id="A0A7C1VWL4"/>
<dbReference type="InterPro" id="IPR002495">
    <property type="entry name" value="Glyco_trans_8"/>
</dbReference>
<dbReference type="Pfam" id="PF01501">
    <property type="entry name" value="Glyco_transf_8"/>
    <property type="match status" value="1"/>
</dbReference>
<gene>
    <name evidence="1" type="ORF">ENI26_04805</name>
</gene>
<protein>
    <recommendedName>
        <fullName evidence="2">Glycosyl transferase</fullName>
    </recommendedName>
</protein>